<organism evidence="4">
    <name type="scientific">Wuchereria bancrofti</name>
    <dbReference type="NCBI Taxonomy" id="6293"/>
    <lineage>
        <taxon>Eukaryota</taxon>
        <taxon>Metazoa</taxon>
        <taxon>Ecdysozoa</taxon>
        <taxon>Nematoda</taxon>
        <taxon>Chromadorea</taxon>
        <taxon>Rhabditida</taxon>
        <taxon>Spirurina</taxon>
        <taxon>Spiruromorpha</taxon>
        <taxon>Filarioidea</taxon>
        <taxon>Onchocercidae</taxon>
        <taxon>Wuchereria</taxon>
    </lineage>
</organism>
<dbReference type="OrthoDB" id="5825523at2759"/>
<protein>
    <submittedName>
        <fullName evidence="4">MADF domain-containing protein</fullName>
    </submittedName>
</protein>
<accession>A0A183XII7</accession>
<dbReference type="EMBL" id="UYWW01000260">
    <property type="protein sequence ID" value="VDM07904.1"/>
    <property type="molecule type" value="Genomic_DNA"/>
</dbReference>
<evidence type="ECO:0000313" key="3">
    <source>
        <dbReference type="Proteomes" id="UP000270924"/>
    </source>
</evidence>
<proteinExistence type="predicted"/>
<dbReference type="Proteomes" id="UP000270924">
    <property type="component" value="Unassembled WGS sequence"/>
</dbReference>
<feature type="domain" description="MADF" evidence="1">
    <location>
        <begin position="17"/>
        <end position="109"/>
    </location>
</feature>
<reference evidence="4" key="1">
    <citation type="submission" date="2016-11" db="UniProtKB">
        <authorList>
            <consortium name="WormBaseParasite"/>
        </authorList>
    </citation>
    <scope>IDENTIFICATION</scope>
    <source>
        <strain evidence="4">pt0022</strain>
    </source>
</reference>
<keyword evidence="3" id="KW-1185">Reference proteome</keyword>
<reference evidence="2 3" key="2">
    <citation type="submission" date="2018-11" db="EMBL/GenBank/DDBJ databases">
        <authorList>
            <consortium name="Pathogen Informatics"/>
        </authorList>
    </citation>
    <scope>NUCLEOTIDE SEQUENCE [LARGE SCALE GENOMIC DNA]</scope>
</reference>
<evidence type="ECO:0000313" key="4">
    <source>
        <dbReference type="WBParaSite" id="maker-PairedContig_6228-snap-gene-0.4-mRNA-1"/>
    </source>
</evidence>
<gene>
    <name evidence="2" type="ORF">WBA_LOCUS1290</name>
</gene>
<dbReference type="OMA" id="NYQWSRC"/>
<dbReference type="AlphaFoldDB" id="A0A183XII7"/>
<dbReference type="PROSITE" id="PS51029">
    <property type="entry name" value="MADF"/>
    <property type="match status" value="1"/>
</dbReference>
<evidence type="ECO:0000259" key="1">
    <source>
        <dbReference type="PROSITE" id="PS51029"/>
    </source>
</evidence>
<dbReference type="InterPro" id="IPR006578">
    <property type="entry name" value="MADF-dom"/>
</dbReference>
<dbReference type="WBParaSite" id="maker-PairedContig_6228-snap-gene-0.4-mRNA-1">
    <property type="protein sequence ID" value="maker-PairedContig_6228-snap-gene-0.4-mRNA-1"/>
    <property type="gene ID" value="maker-PairedContig_6228-snap-gene-0.4"/>
</dbReference>
<evidence type="ECO:0000313" key="2">
    <source>
        <dbReference type="EMBL" id="VDM07904.1"/>
    </source>
</evidence>
<name>A0A183XII7_WUCBA</name>
<sequence>MSYSGEKFLWTDALRLMLIKEVKRRPIIWSSSSNNFNNMNDEIAYQITKKLHEVSTGICKLTVNDIKNEWKCISNECVRVLNRNDEFIQTESSIWRFGYVLKFMLHAITDTEEGNACALLYLNKLNIFCIVRENDIVGVLWPFSNVNIRLKGKFERAMVIEVGQHRVIIEKCKHKSFPENLCMIPNDKFTEVHMLPHKLKIQPRRYTGSLMRRDDEVVYYDSGAYSDKENSVKNAPILLRMPDVGESKPFSALQLLIQNQTFPKRHLFYGISSSALAHVDSELHKKREQYLQSELSSCSRPTSQCPAIASFTESQHDTDSTFPVGFSRTPSRVTKLVKCLNYNWGRLCRRLDNIRCEADGLRSMVVVAKRDIDSELKTVMLRLLSASEPHVPTVVPACGSACEKEMKAVLVQTDKVFNEENGFFHIGKFYADEVYRYCPKEFVHGLVATCSHPTAFARCLARHIFTREEISMLFSENMTISQIERIRWIEIMISTCYPRKQLSSLYKSCLQALCGLADYENLLLELEKENHSLDNSGRSGAPVKRMRLDDACSSTHEKYTEENELEGDYLLPQTLSRIRRQQQNAEGFAVKVALLLYSGTDDIQKPCKEKRNQAKLMWLKEKVQELYPVDTVRNVNYQWSRCLDALDTHAYKLKNMSFDEYDSNDEYGC</sequence>